<feature type="transmembrane region" description="Helical" evidence="5">
    <location>
        <begin position="490"/>
        <end position="513"/>
    </location>
</feature>
<feature type="transmembrane region" description="Helical" evidence="5">
    <location>
        <begin position="323"/>
        <end position="341"/>
    </location>
</feature>
<comment type="subcellular location">
    <subcellularLocation>
        <location evidence="1">Membrane</location>
        <topology evidence="1">Multi-pass membrane protein</topology>
    </subcellularLocation>
</comment>
<dbReference type="OrthoDB" id="10062876at2759"/>
<dbReference type="AlphaFoldDB" id="A0A397IY29"/>
<feature type="transmembrane region" description="Helical" evidence="5">
    <location>
        <begin position="161"/>
        <end position="180"/>
    </location>
</feature>
<feature type="transmembrane region" description="Helical" evidence="5">
    <location>
        <begin position="416"/>
        <end position="438"/>
    </location>
</feature>
<evidence type="ECO:0000313" key="7">
    <source>
        <dbReference type="Proteomes" id="UP000266861"/>
    </source>
</evidence>
<dbReference type="InterPro" id="IPR050598">
    <property type="entry name" value="AminoAcid_Transporter"/>
</dbReference>
<feature type="transmembrane region" description="Helical" evidence="5">
    <location>
        <begin position="208"/>
        <end position="230"/>
    </location>
</feature>
<dbReference type="Pfam" id="PF13520">
    <property type="entry name" value="AA_permease_2"/>
    <property type="match status" value="1"/>
</dbReference>
<dbReference type="GO" id="GO:0016020">
    <property type="term" value="C:membrane"/>
    <property type="evidence" value="ECO:0007669"/>
    <property type="project" value="UniProtKB-SubCell"/>
</dbReference>
<dbReference type="EMBL" id="PQFF01000135">
    <property type="protein sequence ID" value="RHZ79512.1"/>
    <property type="molecule type" value="Genomic_DNA"/>
</dbReference>
<evidence type="ECO:0000313" key="6">
    <source>
        <dbReference type="EMBL" id="RHZ79512.1"/>
    </source>
</evidence>
<organism evidence="6 7">
    <name type="scientific">Diversispora epigaea</name>
    <dbReference type="NCBI Taxonomy" id="1348612"/>
    <lineage>
        <taxon>Eukaryota</taxon>
        <taxon>Fungi</taxon>
        <taxon>Fungi incertae sedis</taxon>
        <taxon>Mucoromycota</taxon>
        <taxon>Glomeromycotina</taxon>
        <taxon>Glomeromycetes</taxon>
        <taxon>Diversisporales</taxon>
        <taxon>Diversisporaceae</taxon>
        <taxon>Diversispora</taxon>
    </lineage>
</organism>
<reference evidence="6 7" key="1">
    <citation type="submission" date="2018-08" db="EMBL/GenBank/DDBJ databases">
        <title>Genome and evolution of the arbuscular mycorrhizal fungus Diversispora epigaea (formerly Glomus versiforme) and its bacterial endosymbionts.</title>
        <authorList>
            <person name="Sun X."/>
            <person name="Fei Z."/>
            <person name="Harrison M."/>
        </authorList>
    </citation>
    <scope>NUCLEOTIDE SEQUENCE [LARGE SCALE GENOMIC DNA]</scope>
    <source>
        <strain evidence="6 7">IT104</strain>
    </source>
</reference>
<dbReference type="Gene3D" id="1.20.1740.10">
    <property type="entry name" value="Amino acid/polyamine transporter I"/>
    <property type="match status" value="1"/>
</dbReference>
<dbReference type="PIRSF" id="PIRSF006060">
    <property type="entry name" value="AA_transporter"/>
    <property type="match status" value="1"/>
</dbReference>
<name>A0A397IY29_9GLOM</name>
<feature type="transmembrane region" description="Helical" evidence="5">
    <location>
        <begin position="128"/>
        <end position="149"/>
    </location>
</feature>
<dbReference type="PANTHER" id="PTHR11785:SF353">
    <property type="entry name" value="METHIONINE TRANSPORTER (EUROFUNG)"/>
    <property type="match status" value="1"/>
</dbReference>
<feature type="transmembrane region" description="Helical" evidence="5">
    <location>
        <begin position="288"/>
        <end position="311"/>
    </location>
</feature>
<evidence type="ECO:0000256" key="4">
    <source>
        <dbReference type="ARBA" id="ARBA00023136"/>
    </source>
</evidence>
<comment type="caution">
    <text evidence="6">The sequence shown here is derived from an EMBL/GenBank/DDBJ whole genome shotgun (WGS) entry which is preliminary data.</text>
</comment>
<evidence type="ECO:0000256" key="3">
    <source>
        <dbReference type="ARBA" id="ARBA00022989"/>
    </source>
</evidence>
<evidence type="ECO:0000256" key="2">
    <source>
        <dbReference type="ARBA" id="ARBA00022692"/>
    </source>
</evidence>
<feature type="transmembrane region" description="Helical" evidence="5">
    <location>
        <begin position="70"/>
        <end position="91"/>
    </location>
</feature>
<protein>
    <recommendedName>
        <fullName evidence="8">Amino acid permease/ SLC12A domain-containing protein</fullName>
    </recommendedName>
</protein>
<keyword evidence="4 5" id="KW-0472">Membrane</keyword>
<dbReference type="PANTHER" id="PTHR11785">
    <property type="entry name" value="AMINO ACID TRANSPORTER"/>
    <property type="match status" value="1"/>
</dbReference>
<accession>A0A397IY29</accession>
<dbReference type="InterPro" id="IPR002293">
    <property type="entry name" value="AA/rel_permease1"/>
</dbReference>
<evidence type="ECO:0008006" key="8">
    <source>
        <dbReference type="Google" id="ProtNLM"/>
    </source>
</evidence>
<sequence>MDHHRLKLFSGICWNVNNMIGSGAALLVWIGGGIIAMCGSLCFVDLGVKFPRNGGEAEYLREAFPRSRNFASYLFSFTLIFSARAGTIGALSQAFAQYFWIATFSPFVTIEDRCDLNRELYNTWKDLAFWRLTLIALIALLTTTMINVYSSRIADCINQSLAIIKILTVLTIAIIGFTKIKNSNIWSDAFKRTDGTDRSIKISDFTTALVASLAIIKILTVLTIAIIGFTKIKNSNIWSDAFKRTDGTDRSIKISDFTTALVAVSFSYNGYNNLNYSLNEFDDPNRNLIYNNTISVGIVGVLYVLANVAFISVVDYNSTNNSVIVLYFANGILGSVFGKILSLFVALSAFGTLGSLIWSGSRVIATAGYRRYFPVFSDRLGETSQHGIPINALLFQCVLSAIVIVLVGAHPNSFQVLYSMAQYTSWLFYGIIGIGLILIRRRNNESGFQWWTVISIFIACSLYITVVSFVGTNDSEDPSDSCSVPKVSYYLTNGISLGFLVIGFISWITLYYWRNDNSNPKETIGLGPIRNDNSNPRETIGLGPIRAQNEDLIMI</sequence>
<feature type="transmembrane region" description="Helical" evidence="5">
    <location>
        <begin position="251"/>
        <end position="268"/>
    </location>
</feature>
<proteinExistence type="predicted"/>
<keyword evidence="2 5" id="KW-0812">Transmembrane</keyword>
<evidence type="ECO:0000256" key="5">
    <source>
        <dbReference type="SAM" id="Phobius"/>
    </source>
</evidence>
<keyword evidence="3 5" id="KW-1133">Transmembrane helix</keyword>
<feature type="transmembrane region" description="Helical" evidence="5">
    <location>
        <begin position="390"/>
        <end position="410"/>
    </location>
</feature>
<feature type="transmembrane region" description="Helical" evidence="5">
    <location>
        <begin position="450"/>
        <end position="470"/>
    </location>
</feature>
<feature type="transmembrane region" description="Helical" evidence="5">
    <location>
        <begin position="347"/>
        <end position="369"/>
    </location>
</feature>
<dbReference type="Proteomes" id="UP000266861">
    <property type="component" value="Unassembled WGS sequence"/>
</dbReference>
<gene>
    <name evidence="6" type="ORF">Glove_144g110</name>
</gene>
<keyword evidence="7" id="KW-1185">Reference proteome</keyword>
<feature type="transmembrane region" description="Helical" evidence="5">
    <location>
        <begin position="20"/>
        <end position="44"/>
    </location>
</feature>
<dbReference type="GO" id="GO:0015179">
    <property type="term" value="F:L-amino acid transmembrane transporter activity"/>
    <property type="evidence" value="ECO:0007669"/>
    <property type="project" value="TreeGrafter"/>
</dbReference>
<evidence type="ECO:0000256" key="1">
    <source>
        <dbReference type="ARBA" id="ARBA00004141"/>
    </source>
</evidence>
<dbReference type="STRING" id="1348612.A0A397IY29"/>